<dbReference type="PANTHER" id="PTHR46411:SF2">
    <property type="entry name" value="AAA+ ATPASE DOMAIN-CONTAINING PROTEIN"/>
    <property type="match status" value="1"/>
</dbReference>
<evidence type="ECO:0000313" key="3">
    <source>
        <dbReference type="Proteomes" id="UP000275078"/>
    </source>
</evidence>
<dbReference type="EMBL" id="ML119693">
    <property type="protein sequence ID" value="RPA79976.1"/>
    <property type="molecule type" value="Genomic_DNA"/>
</dbReference>
<keyword evidence="3" id="KW-1185">Reference proteome</keyword>
<feature type="domain" description="AAA+ ATPase" evidence="1">
    <location>
        <begin position="72"/>
        <end position="199"/>
    </location>
</feature>
<dbReference type="PANTHER" id="PTHR46411">
    <property type="entry name" value="FAMILY ATPASE, PUTATIVE-RELATED"/>
    <property type="match status" value="1"/>
</dbReference>
<dbReference type="GO" id="GO:0016887">
    <property type="term" value="F:ATP hydrolysis activity"/>
    <property type="evidence" value="ECO:0007669"/>
    <property type="project" value="InterPro"/>
</dbReference>
<reference evidence="2 3" key="1">
    <citation type="journal article" date="2018" name="Nat. Ecol. Evol.">
        <title>Pezizomycetes genomes reveal the molecular basis of ectomycorrhizal truffle lifestyle.</title>
        <authorList>
            <person name="Murat C."/>
            <person name="Payen T."/>
            <person name="Noel B."/>
            <person name="Kuo A."/>
            <person name="Morin E."/>
            <person name="Chen J."/>
            <person name="Kohler A."/>
            <person name="Krizsan K."/>
            <person name="Balestrini R."/>
            <person name="Da Silva C."/>
            <person name="Montanini B."/>
            <person name="Hainaut M."/>
            <person name="Levati E."/>
            <person name="Barry K.W."/>
            <person name="Belfiori B."/>
            <person name="Cichocki N."/>
            <person name="Clum A."/>
            <person name="Dockter R.B."/>
            <person name="Fauchery L."/>
            <person name="Guy J."/>
            <person name="Iotti M."/>
            <person name="Le Tacon F."/>
            <person name="Lindquist E.A."/>
            <person name="Lipzen A."/>
            <person name="Malagnac F."/>
            <person name="Mello A."/>
            <person name="Molinier V."/>
            <person name="Miyauchi S."/>
            <person name="Poulain J."/>
            <person name="Riccioni C."/>
            <person name="Rubini A."/>
            <person name="Sitrit Y."/>
            <person name="Splivallo R."/>
            <person name="Traeger S."/>
            <person name="Wang M."/>
            <person name="Zifcakova L."/>
            <person name="Wipf D."/>
            <person name="Zambonelli A."/>
            <person name="Paolocci F."/>
            <person name="Nowrousian M."/>
            <person name="Ottonello S."/>
            <person name="Baldrian P."/>
            <person name="Spatafora J.W."/>
            <person name="Henrissat B."/>
            <person name="Nagy L.G."/>
            <person name="Aury J.M."/>
            <person name="Wincker P."/>
            <person name="Grigoriev I.V."/>
            <person name="Bonfante P."/>
            <person name="Martin F.M."/>
        </authorList>
    </citation>
    <scope>NUCLEOTIDE SEQUENCE [LARGE SCALE GENOMIC DNA]</scope>
    <source>
        <strain evidence="2 3">RN42</strain>
    </source>
</reference>
<dbReference type="GO" id="GO:0005524">
    <property type="term" value="F:ATP binding"/>
    <property type="evidence" value="ECO:0007669"/>
    <property type="project" value="InterPro"/>
</dbReference>
<dbReference type="OrthoDB" id="10042665at2759"/>
<keyword evidence="2" id="KW-0378">Hydrolase</keyword>
<name>A0A3N4I3L7_ASCIM</name>
<accession>A0A3N4I3L7</accession>
<gene>
    <name evidence="2" type="ORF">BJ508DRAFT_210686</name>
</gene>
<dbReference type="STRING" id="1160509.A0A3N4I3L7"/>
<evidence type="ECO:0000313" key="2">
    <source>
        <dbReference type="EMBL" id="RPA79976.1"/>
    </source>
</evidence>
<organism evidence="2 3">
    <name type="scientific">Ascobolus immersus RN42</name>
    <dbReference type="NCBI Taxonomy" id="1160509"/>
    <lineage>
        <taxon>Eukaryota</taxon>
        <taxon>Fungi</taxon>
        <taxon>Dikarya</taxon>
        <taxon>Ascomycota</taxon>
        <taxon>Pezizomycotina</taxon>
        <taxon>Pezizomycetes</taxon>
        <taxon>Pezizales</taxon>
        <taxon>Ascobolaceae</taxon>
        <taxon>Ascobolus</taxon>
    </lineage>
</organism>
<dbReference type="Proteomes" id="UP000275078">
    <property type="component" value="Unassembled WGS sequence"/>
</dbReference>
<dbReference type="InterPro" id="IPR027417">
    <property type="entry name" value="P-loop_NTPase"/>
</dbReference>
<dbReference type="SMART" id="SM00382">
    <property type="entry name" value="AAA"/>
    <property type="match status" value="1"/>
</dbReference>
<dbReference type="Pfam" id="PF00004">
    <property type="entry name" value="AAA"/>
    <property type="match status" value="1"/>
</dbReference>
<protein>
    <submittedName>
        <fullName evidence="2">P-loop containing nucleoside triphosphate hydrolase protein</fullName>
    </submittedName>
</protein>
<dbReference type="InterPro" id="IPR003959">
    <property type="entry name" value="ATPase_AAA_core"/>
</dbReference>
<dbReference type="InterPro" id="IPR003593">
    <property type="entry name" value="AAA+_ATPase"/>
</dbReference>
<evidence type="ECO:0000259" key="1">
    <source>
        <dbReference type="SMART" id="SM00382"/>
    </source>
</evidence>
<dbReference type="SUPFAM" id="SSF52540">
    <property type="entry name" value="P-loop containing nucleoside triphosphate hydrolases"/>
    <property type="match status" value="1"/>
</dbReference>
<dbReference type="Gene3D" id="3.40.50.300">
    <property type="entry name" value="P-loop containing nucleotide triphosphate hydrolases"/>
    <property type="match status" value="1"/>
</dbReference>
<dbReference type="AlphaFoldDB" id="A0A3N4I3L7"/>
<proteinExistence type="predicted"/>
<sequence>MMLPSRISCFSLPHKQWFIVLVDNIEDIRWNDESFRQLELAADVKDLVVSLVQGHGNEFGSGFDDFVEGKGKGLLFLLSGPPGMGKTLMSESIAERTKRLVYNISTGTLPKNSADLDSELSNVFKNAARWRTIVVLDEADVLMPRRKHGQTDLNSLTSVFLRHLEYFEGILFLTTNRADDFDEAIINRVHMHLVFNTLSATTRKRIWQKLIDINSRRIKVDTDAWTDKVYDILSEFEINGRSIKNILRTASAYARSKPDGQNLLHPRHVIPVVRANMLSSQRPPELQQMVTKPDVPRHCACMHTLPSANGQQPNVQSQGFGAVKENGINGYERPTYEVTMEKLESLY</sequence>